<sequence length="106" mass="11517">MAQDGFVACEVNHATFSRAKGHGMQHCGMQLPWDATPVGCNTVARMGCNTVAYCLTTLITLKCLAVIGGLLLLCRDPSHLLQFLSMFLISPSEPRTVKCFFLNQGP</sequence>
<reference evidence="1" key="1">
    <citation type="submission" date="2021-08" db="EMBL/GenBank/DDBJ databases">
        <title>The first chromosome-level gecko genome reveals the dynamic sex chromosomes of Neotropical dwarf geckos (Sphaerodactylidae: Sphaerodactylus).</title>
        <authorList>
            <person name="Pinto B.J."/>
            <person name="Keating S.E."/>
            <person name="Gamble T."/>
        </authorList>
    </citation>
    <scope>NUCLEOTIDE SEQUENCE</scope>
    <source>
        <strain evidence="1">TG3544</strain>
    </source>
</reference>
<keyword evidence="2" id="KW-1185">Reference proteome</keyword>
<name>A0ACB8EET2_9SAUR</name>
<protein>
    <submittedName>
        <fullName evidence="1">Uncharacterized protein</fullName>
    </submittedName>
</protein>
<organism evidence="1 2">
    <name type="scientific">Sphaerodactylus townsendi</name>
    <dbReference type="NCBI Taxonomy" id="933632"/>
    <lineage>
        <taxon>Eukaryota</taxon>
        <taxon>Metazoa</taxon>
        <taxon>Chordata</taxon>
        <taxon>Craniata</taxon>
        <taxon>Vertebrata</taxon>
        <taxon>Euteleostomi</taxon>
        <taxon>Lepidosauria</taxon>
        <taxon>Squamata</taxon>
        <taxon>Bifurcata</taxon>
        <taxon>Gekkota</taxon>
        <taxon>Sphaerodactylidae</taxon>
        <taxon>Sphaerodactylus</taxon>
    </lineage>
</organism>
<evidence type="ECO:0000313" key="2">
    <source>
        <dbReference type="Proteomes" id="UP000827872"/>
    </source>
</evidence>
<gene>
    <name evidence="1" type="ORF">K3G42_013015</name>
</gene>
<accession>A0ACB8EET2</accession>
<dbReference type="EMBL" id="CM037629">
    <property type="protein sequence ID" value="KAH7990940.1"/>
    <property type="molecule type" value="Genomic_DNA"/>
</dbReference>
<dbReference type="Proteomes" id="UP000827872">
    <property type="component" value="Linkage Group LG16"/>
</dbReference>
<comment type="caution">
    <text evidence="1">The sequence shown here is derived from an EMBL/GenBank/DDBJ whole genome shotgun (WGS) entry which is preliminary data.</text>
</comment>
<proteinExistence type="predicted"/>
<evidence type="ECO:0000313" key="1">
    <source>
        <dbReference type="EMBL" id="KAH7990940.1"/>
    </source>
</evidence>